<gene>
    <name evidence="6" type="ORF">HU200_031690</name>
</gene>
<feature type="transmembrane region" description="Helical" evidence="5">
    <location>
        <begin position="62"/>
        <end position="83"/>
    </location>
</feature>
<dbReference type="Proteomes" id="UP000636709">
    <property type="component" value="Unassembled WGS sequence"/>
</dbReference>
<dbReference type="GO" id="GO:0016020">
    <property type="term" value="C:membrane"/>
    <property type="evidence" value="ECO:0007669"/>
    <property type="project" value="UniProtKB-SubCell"/>
</dbReference>
<evidence type="ECO:0000313" key="6">
    <source>
        <dbReference type="EMBL" id="KAF8704194.1"/>
    </source>
</evidence>
<sequence>MAPAQGVSLLLVGPFVDLWLTNNRVDTYSYITVITILIALSCVIAVGANLSQFICIGRFTAVSFQVLGHMKMILILTMGFILFGREGMSVHVAFGMILAIAGMIWYKYASSRHGGKERQYYWEPGKEDIEHGVQPSQVRPGDKIEMRVSPCLTSLAP</sequence>
<evidence type="ECO:0000313" key="7">
    <source>
        <dbReference type="Proteomes" id="UP000636709"/>
    </source>
</evidence>
<evidence type="ECO:0000256" key="4">
    <source>
        <dbReference type="ARBA" id="ARBA00023136"/>
    </source>
</evidence>
<dbReference type="AlphaFoldDB" id="A0A835ET11"/>
<keyword evidence="7" id="KW-1185">Reference proteome</keyword>
<evidence type="ECO:0000256" key="5">
    <source>
        <dbReference type="SAM" id="Phobius"/>
    </source>
</evidence>
<name>A0A835ET11_9POAL</name>
<keyword evidence="3 5" id="KW-1133">Transmembrane helix</keyword>
<accession>A0A835ET11</accession>
<evidence type="ECO:0000256" key="3">
    <source>
        <dbReference type="ARBA" id="ARBA00022989"/>
    </source>
</evidence>
<dbReference type="EMBL" id="JACEFO010001776">
    <property type="protein sequence ID" value="KAF8704194.1"/>
    <property type="molecule type" value="Genomic_DNA"/>
</dbReference>
<protein>
    <recommendedName>
        <fullName evidence="8">Sugar phosphate transporter domain-containing protein</fullName>
    </recommendedName>
</protein>
<keyword evidence="2 5" id="KW-0812">Transmembrane</keyword>
<dbReference type="InterPro" id="IPR050186">
    <property type="entry name" value="TPT_transporter"/>
</dbReference>
<comment type="subcellular location">
    <subcellularLocation>
        <location evidence="1">Membrane</location>
        <topology evidence="1">Multi-pass membrane protein</topology>
    </subcellularLocation>
</comment>
<feature type="transmembrane region" description="Helical" evidence="5">
    <location>
        <begin position="89"/>
        <end position="108"/>
    </location>
</feature>
<keyword evidence="4 5" id="KW-0472">Membrane</keyword>
<dbReference type="PANTHER" id="PTHR11132">
    <property type="entry name" value="SOLUTE CARRIER FAMILY 35"/>
    <property type="match status" value="1"/>
</dbReference>
<proteinExistence type="predicted"/>
<dbReference type="OrthoDB" id="1712976at2759"/>
<evidence type="ECO:0008006" key="8">
    <source>
        <dbReference type="Google" id="ProtNLM"/>
    </source>
</evidence>
<comment type="caution">
    <text evidence="6">The sequence shown here is derived from an EMBL/GenBank/DDBJ whole genome shotgun (WGS) entry which is preliminary data.</text>
</comment>
<organism evidence="6 7">
    <name type="scientific">Digitaria exilis</name>
    <dbReference type="NCBI Taxonomy" id="1010633"/>
    <lineage>
        <taxon>Eukaryota</taxon>
        <taxon>Viridiplantae</taxon>
        <taxon>Streptophyta</taxon>
        <taxon>Embryophyta</taxon>
        <taxon>Tracheophyta</taxon>
        <taxon>Spermatophyta</taxon>
        <taxon>Magnoliopsida</taxon>
        <taxon>Liliopsida</taxon>
        <taxon>Poales</taxon>
        <taxon>Poaceae</taxon>
        <taxon>PACMAD clade</taxon>
        <taxon>Panicoideae</taxon>
        <taxon>Panicodae</taxon>
        <taxon>Paniceae</taxon>
        <taxon>Anthephorinae</taxon>
        <taxon>Digitaria</taxon>
    </lineage>
</organism>
<evidence type="ECO:0000256" key="2">
    <source>
        <dbReference type="ARBA" id="ARBA00022692"/>
    </source>
</evidence>
<feature type="transmembrane region" description="Helical" evidence="5">
    <location>
        <begin position="28"/>
        <end position="50"/>
    </location>
</feature>
<reference evidence="6" key="1">
    <citation type="submission" date="2020-07" db="EMBL/GenBank/DDBJ databases">
        <title>Genome sequence and genetic diversity analysis of an under-domesticated orphan crop, white fonio (Digitaria exilis).</title>
        <authorList>
            <person name="Bennetzen J.L."/>
            <person name="Chen S."/>
            <person name="Ma X."/>
            <person name="Wang X."/>
            <person name="Yssel A.E.J."/>
            <person name="Chaluvadi S.R."/>
            <person name="Johnson M."/>
            <person name="Gangashetty P."/>
            <person name="Hamidou F."/>
            <person name="Sanogo M.D."/>
            <person name="Zwaenepoel A."/>
            <person name="Wallace J."/>
            <person name="Van De Peer Y."/>
            <person name="Van Deynze A."/>
        </authorList>
    </citation>
    <scope>NUCLEOTIDE SEQUENCE</scope>
    <source>
        <tissue evidence="6">Leaves</tissue>
    </source>
</reference>
<evidence type="ECO:0000256" key="1">
    <source>
        <dbReference type="ARBA" id="ARBA00004141"/>
    </source>
</evidence>